<dbReference type="GO" id="GO:0052689">
    <property type="term" value="F:carboxylic ester hydrolase activity"/>
    <property type="evidence" value="ECO:0007669"/>
    <property type="project" value="TreeGrafter"/>
</dbReference>
<dbReference type="InterPro" id="IPR008391">
    <property type="entry name" value="AXE1_dom"/>
</dbReference>
<evidence type="ECO:0000256" key="1">
    <source>
        <dbReference type="PIRSR" id="PIRSR639069-1"/>
    </source>
</evidence>
<evidence type="ECO:0000313" key="5">
    <source>
        <dbReference type="EMBL" id="RUQ84737.1"/>
    </source>
</evidence>
<name>A0A2P8GTY0_9MICO</name>
<dbReference type="Pfam" id="PF05448">
    <property type="entry name" value="AXE1"/>
    <property type="match status" value="1"/>
</dbReference>
<dbReference type="SUPFAM" id="SSF53474">
    <property type="entry name" value="alpha/beta-Hydrolases"/>
    <property type="match status" value="1"/>
</dbReference>
<gene>
    <name evidence="4" type="ORF">CLV49_1029</name>
    <name evidence="5" type="ORF">ELQ93_14180</name>
</gene>
<dbReference type="AlphaFoldDB" id="A0A2P8GTY0"/>
<dbReference type="EMBL" id="PYAU01000001">
    <property type="protein sequence ID" value="PSL37422.1"/>
    <property type="molecule type" value="Genomic_DNA"/>
</dbReference>
<evidence type="ECO:0000313" key="4">
    <source>
        <dbReference type="EMBL" id="PSL37422.1"/>
    </source>
</evidence>
<feature type="binding site" evidence="2">
    <location>
        <position position="93"/>
    </location>
    <ligand>
        <name>substrate</name>
    </ligand>
</feature>
<dbReference type="InterPro" id="IPR039069">
    <property type="entry name" value="CE7"/>
</dbReference>
<keyword evidence="7" id="KW-1185">Reference proteome</keyword>
<evidence type="ECO:0000313" key="7">
    <source>
        <dbReference type="Proteomes" id="UP000268291"/>
    </source>
</evidence>
<dbReference type="EMBL" id="RZGY01000002">
    <property type="protein sequence ID" value="RUQ84737.1"/>
    <property type="molecule type" value="Genomic_DNA"/>
</dbReference>
<dbReference type="PANTHER" id="PTHR40111:SF1">
    <property type="entry name" value="CEPHALOSPORIN-C DEACETYLASE"/>
    <property type="match status" value="1"/>
</dbReference>
<proteinExistence type="predicted"/>
<sequence length="323" mass="35002">MARFDLPESELRTFSPDVRVEDDFDEFWTRTLAESRAMRGDGPTITKIESALRGVDIYDLTFPGFAGDPISGWYIRPAGETADLPVIVEYVGYGGGRGLPHERLAWPTAGYAYVVMDTRGQGATWGGGGVTADPHGAGPSFPGVMTRGIEAPETYYYRRLITDAVLCVDAVRELPGIDTSRIAITGISQGGGITLAVSGLRDDLAAAMIDVPFLCHFERAVGMSDRDPYGEVNAYLRIHRGQRETVFRTLSYVDGVNFASRATAPALFSTGLQDATCPPSTVFAAFNRYGGSKDIDVYEFNDHEGGAESRWPDLAAYAARTLA</sequence>
<feature type="active site" description="Nucleophile" evidence="1">
    <location>
        <position position="188"/>
    </location>
</feature>
<dbReference type="Proteomes" id="UP000241203">
    <property type="component" value="Unassembled WGS sequence"/>
</dbReference>
<feature type="domain" description="Acetyl xylan esterase" evidence="3">
    <location>
        <begin position="1"/>
        <end position="308"/>
    </location>
</feature>
<dbReference type="RefSeq" id="WP_106562565.1">
    <property type="nucleotide sequence ID" value="NZ_PYAU01000001.1"/>
</dbReference>
<feature type="active site" description="Charge relay system" evidence="1">
    <location>
        <position position="274"/>
    </location>
</feature>
<dbReference type="OrthoDB" id="9770528at2"/>
<dbReference type="Gene3D" id="3.40.50.1820">
    <property type="entry name" value="alpha/beta hydrolase"/>
    <property type="match status" value="1"/>
</dbReference>
<evidence type="ECO:0000256" key="2">
    <source>
        <dbReference type="PIRSR" id="PIRSR639069-2"/>
    </source>
</evidence>
<evidence type="ECO:0000259" key="3">
    <source>
        <dbReference type="Pfam" id="PF05448"/>
    </source>
</evidence>
<reference evidence="5 7" key="2">
    <citation type="submission" date="2018-12" db="EMBL/GenBank/DDBJ databases">
        <authorList>
            <person name="hu s."/>
            <person name="Xu Y."/>
            <person name="Xu B."/>
            <person name="Li F."/>
        </authorList>
    </citation>
    <scope>NUCLEOTIDE SEQUENCE [LARGE SCALE GENOMIC DNA]</scope>
    <source>
        <strain evidence="5 7">KSW2-17</strain>
    </source>
</reference>
<reference evidence="4 6" key="1">
    <citation type="submission" date="2018-03" db="EMBL/GenBank/DDBJ databases">
        <title>Genomic Encyclopedia of Archaeal and Bacterial Type Strains, Phase II (KMG-II): from individual species to whole genera.</title>
        <authorList>
            <person name="Goeker M."/>
        </authorList>
    </citation>
    <scope>NUCLEOTIDE SEQUENCE [LARGE SCALE GENOMIC DNA]</scope>
    <source>
        <strain evidence="4 6">DSM 21548</strain>
    </source>
</reference>
<dbReference type="Proteomes" id="UP000268291">
    <property type="component" value="Unassembled WGS sequence"/>
</dbReference>
<organism evidence="4 6">
    <name type="scientific">Labedella gwakjiensis</name>
    <dbReference type="NCBI Taxonomy" id="390269"/>
    <lineage>
        <taxon>Bacteria</taxon>
        <taxon>Bacillati</taxon>
        <taxon>Actinomycetota</taxon>
        <taxon>Actinomycetes</taxon>
        <taxon>Micrococcales</taxon>
        <taxon>Microbacteriaceae</taxon>
        <taxon>Labedella</taxon>
    </lineage>
</organism>
<protein>
    <submittedName>
        <fullName evidence="5">Acetylxylan esterase</fullName>
    </submittedName>
    <submittedName>
        <fullName evidence="4">Cephalosporin-C deacetylase</fullName>
    </submittedName>
</protein>
<dbReference type="GO" id="GO:0005976">
    <property type="term" value="P:polysaccharide metabolic process"/>
    <property type="evidence" value="ECO:0007669"/>
    <property type="project" value="TreeGrafter"/>
</dbReference>
<comment type="caution">
    <text evidence="4">The sequence shown here is derived from an EMBL/GenBank/DDBJ whole genome shotgun (WGS) entry which is preliminary data.</text>
</comment>
<dbReference type="PANTHER" id="PTHR40111">
    <property type="entry name" value="CEPHALOSPORIN-C DEACETYLASE"/>
    <property type="match status" value="1"/>
</dbReference>
<dbReference type="InterPro" id="IPR029058">
    <property type="entry name" value="AB_hydrolase_fold"/>
</dbReference>
<accession>A0A2P8GTY0</accession>
<evidence type="ECO:0000313" key="6">
    <source>
        <dbReference type="Proteomes" id="UP000241203"/>
    </source>
</evidence>
<feature type="active site" description="Charge relay system" evidence="1">
    <location>
        <position position="303"/>
    </location>
</feature>